<reference evidence="4 5" key="1">
    <citation type="journal article" date="2011" name="PLoS Genet.">
        <title>Genomic analysis of the necrotrophic fungal pathogens Sclerotinia sclerotiorum and Botrytis cinerea.</title>
        <authorList>
            <person name="Amselem J."/>
            <person name="Cuomo C.A."/>
            <person name="van Kan J.A."/>
            <person name="Viaud M."/>
            <person name="Benito E.P."/>
            <person name="Couloux A."/>
            <person name="Coutinho P.M."/>
            <person name="de Vries R.P."/>
            <person name="Dyer P.S."/>
            <person name="Fillinger S."/>
            <person name="Fournier E."/>
            <person name="Gout L."/>
            <person name="Hahn M."/>
            <person name="Kohn L."/>
            <person name="Lapalu N."/>
            <person name="Plummer K.M."/>
            <person name="Pradier J.M."/>
            <person name="Quevillon E."/>
            <person name="Sharon A."/>
            <person name="Simon A."/>
            <person name="ten Have A."/>
            <person name="Tudzynski B."/>
            <person name="Tudzynski P."/>
            <person name="Wincker P."/>
            <person name="Andrew M."/>
            <person name="Anthouard V."/>
            <person name="Beever R.E."/>
            <person name="Beffa R."/>
            <person name="Benoit I."/>
            <person name="Bouzid O."/>
            <person name="Brault B."/>
            <person name="Chen Z."/>
            <person name="Choquer M."/>
            <person name="Collemare J."/>
            <person name="Cotton P."/>
            <person name="Danchin E.G."/>
            <person name="Da Silva C."/>
            <person name="Gautier A."/>
            <person name="Giraud C."/>
            <person name="Giraud T."/>
            <person name="Gonzalez C."/>
            <person name="Grossetete S."/>
            <person name="Guldener U."/>
            <person name="Henrissat B."/>
            <person name="Howlett B.J."/>
            <person name="Kodira C."/>
            <person name="Kretschmer M."/>
            <person name="Lappartient A."/>
            <person name="Leroch M."/>
            <person name="Levis C."/>
            <person name="Mauceli E."/>
            <person name="Neuveglise C."/>
            <person name="Oeser B."/>
            <person name="Pearson M."/>
            <person name="Poulain J."/>
            <person name="Poussereau N."/>
            <person name="Quesneville H."/>
            <person name="Rascle C."/>
            <person name="Schumacher J."/>
            <person name="Segurens B."/>
            <person name="Sexton A."/>
            <person name="Silva E."/>
            <person name="Sirven C."/>
            <person name="Soanes D.M."/>
            <person name="Talbot N.J."/>
            <person name="Templeton M."/>
            <person name="Yandava C."/>
            <person name="Yarden O."/>
            <person name="Zeng Q."/>
            <person name="Rollins J.A."/>
            <person name="Lebrun M.H."/>
            <person name="Dickman M."/>
        </authorList>
    </citation>
    <scope>NUCLEOTIDE SEQUENCE [LARGE SCALE GENOMIC DNA]</scope>
    <source>
        <strain evidence="4 5">B05.10</strain>
    </source>
</reference>
<dbReference type="OrthoDB" id="3687641at2759"/>
<protein>
    <recommendedName>
        <fullName evidence="6">Tat pathway signal sequence protein</fullName>
    </recommendedName>
</protein>
<dbReference type="KEGG" id="bfu:BCIN_02g07510"/>
<keyword evidence="3" id="KW-1133">Transmembrane helix</keyword>
<dbReference type="PANTHER" id="PTHR33365">
    <property type="entry name" value="YALI0B05434P"/>
    <property type="match status" value="1"/>
</dbReference>
<sequence>MSFIKVFWADKTAKYISVEDGSETEDQPTVRSSHSSKVSVSRPFYFASLSLFAIFPILIIALFVQHGRLAHAYINDGFLKGFTTELDPIKNILSEETVRFTGGLHFHKNGTLYRETIEGEPQYVGEPSPEIDSAWNQLLKGQYMNLVGDEATSMVERTWKDEHGNYEVALDVMHTLHCVNKVRMALDPEYYPRKESHRIHRMHVDHCIDYLRQTVQCHGDLTPMVFSWSDDAGRVVADWKEPHTCRNFHSIRSWAEDHFRP</sequence>
<evidence type="ECO:0000313" key="5">
    <source>
        <dbReference type="Proteomes" id="UP000001798"/>
    </source>
</evidence>
<proteinExistence type="inferred from homology"/>
<dbReference type="RefSeq" id="XP_024547297.1">
    <property type="nucleotide sequence ID" value="XM_024691526.1"/>
</dbReference>
<evidence type="ECO:0000256" key="1">
    <source>
        <dbReference type="ARBA" id="ARBA00004685"/>
    </source>
</evidence>
<evidence type="ECO:0008006" key="6">
    <source>
        <dbReference type="Google" id="ProtNLM"/>
    </source>
</evidence>
<dbReference type="GO" id="GO:0043386">
    <property type="term" value="P:mycotoxin biosynthetic process"/>
    <property type="evidence" value="ECO:0007669"/>
    <property type="project" value="InterPro"/>
</dbReference>
<dbReference type="InterPro" id="IPR021765">
    <property type="entry name" value="UstYa-like"/>
</dbReference>
<dbReference type="GeneID" id="36393969"/>
<dbReference type="AlphaFoldDB" id="A0A384JA16"/>
<keyword evidence="3" id="KW-0812">Transmembrane</keyword>
<accession>A0A384JA16</accession>
<evidence type="ECO:0000256" key="3">
    <source>
        <dbReference type="SAM" id="Phobius"/>
    </source>
</evidence>
<reference evidence="4 5" key="3">
    <citation type="journal article" date="2017" name="Mol. Plant Pathol.">
        <title>A gapless genome sequence of the fungus Botrytis cinerea.</title>
        <authorList>
            <person name="Van Kan J.A."/>
            <person name="Stassen J.H."/>
            <person name="Mosbach A."/>
            <person name="Van Der Lee T.A."/>
            <person name="Faino L."/>
            <person name="Farmer A.D."/>
            <person name="Papasotiriou D.G."/>
            <person name="Zhou S."/>
            <person name="Seidl M.F."/>
            <person name="Cottam E."/>
            <person name="Edel D."/>
            <person name="Hahn M."/>
            <person name="Schwartz D.C."/>
            <person name="Dietrich R.A."/>
            <person name="Widdison S."/>
            <person name="Scalliet G."/>
        </authorList>
    </citation>
    <scope>NUCLEOTIDE SEQUENCE [LARGE SCALE GENOMIC DNA]</scope>
    <source>
        <strain evidence="4 5">B05.10</strain>
    </source>
</reference>
<comment type="similarity">
    <text evidence="2">Belongs to the ustYa family.</text>
</comment>
<dbReference type="EMBL" id="CP009806">
    <property type="protein sequence ID" value="ATZ47475.1"/>
    <property type="molecule type" value="Genomic_DNA"/>
</dbReference>
<comment type="pathway">
    <text evidence="1">Mycotoxin biosynthesis.</text>
</comment>
<dbReference type="Pfam" id="PF11807">
    <property type="entry name" value="UstYa"/>
    <property type="match status" value="1"/>
</dbReference>
<name>A0A384JA16_BOTFB</name>
<dbReference type="Proteomes" id="UP000001798">
    <property type="component" value="Chromosome 2"/>
</dbReference>
<keyword evidence="5" id="KW-1185">Reference proteome</keyword>
<organism evidence="4 5">
    <name type="scientific">Botryotinia fuckeliana (strain B05.10)</name>
    <name type="common">Noble rot fungus</name>
    <name type="synonym">Botrytis cinerea</name>
    <dbReference type="NCBI Taxonomy" id="332648"/>
    <lineage>
        <taxon>Eukaryota</taxon>
        <taxon>Fungi</taxon>
        <taxon>Dikarya</taxon>
        <taxon>Ascomycota</taxon>
        <taxon>Pezizomycotina</taxon>
        <taxon>Leotiomycetes</taxon>
        <taxon>Helotiales</taxon>
        <taxon>Sclerotiniaceae</taxon>
        <taxon>Botrytis</taxon>
    </lineage>
</organism>
<gene>
    <name evidence="4" type="ORF">BCIN_02g07510</name>
</gene>
<feature type="transmembrane region" description="Helical" evidence="3">
    <location>
        <begin position="44"/>
        <end position="64"/>
    </location>
</feature>
<dbReference type="VEuPathDB" id="FungiDB:Bcin02g07510"/>
<dbReference type="PANTHER" id="PTHR33365:SF4">
    <property type="entry name" value="CYCLOCHLOROTINE BIOSYNTHESIS PROTEIN O"/>
    <property type="match status" value="1"/>
</dbReference>
<evidence type="ECO:0000256" key="2">
    <source>
        <dbReference type="ARBA" id="ARBA00035112"/>
    </source>
</evidence>
<evidence type="ECO:0000313" key="4">
    <source>
        <dbReference type="EMBL" id="ATZ47475.1"/>
    </source>
</evidence>
<reference evidence="4 5" key="2">
    <citation type="journal article" date="2012" name="Eukaryot. Cell">
        <title>Genome update of Botrytis cinerea strains B05.10 and T4.</title>
        <authorList>
            <person name="Staats M."/>
            <person name="van Kan J.A."/>
        </authorList>
    </citation>
    <scope>NUCLEOTIDE SEQUENCE [LARGE SCALE GENOMIC DNA]</scope>
    <source>
        <strain evidence="4 5">B05.10</strain>
    </source>
</reference>
<keyword evidence="3" id="KW-0472">Membrane</keyword>